<dbReference type="InterPro" id="IPR001807">
    <property type="entry name" value="ClC"/>
</dbReference>
<dbReference type="OrthoDB" id="44789at2759"/>
<evidence type="ECO:0000256" key="8">
    <source>
        <dbReference type="ARBA" id="ARBA00023214"/>
    </source>
</evidence>
<keyword evidence="4" id="KW-1133">Transmembrane helix</keyword>
<dbReference type="Gene3D" id="1.10.3080.10">
    <property type="entry name" value="Clc chloride channel"/>
    <property type="match status" value="1"/>
</dbReference>
<sequence>AVGGGGGGRVGGLRSPHRRGPVQPGGGELLLPPQDPVALLFRRPGGGLHPALHQPLWEQPPGAVLRGVPHAVAPGGAAALRPAGDLRRPLGGAVHQGQHRLVPDPEDHPAGPLPHRGGAGGDGGDGAGGLPQQLHQNERRRADLGALQRLLAAWTPSPAVPAYPARWARRAWATVCRPAGGPGPVHGAVAAGSGPALQDAHHRGDFGMKVPSGLFIPSMAVGAIAGRLLGVGMEQLAYYNHDWLIFRGWCTPEADCITPGLYAMVA</sequence>
<reference evidence="10" key="1">
    <citation type="journal article" date="2004" name="Nature">
        <title>Genome duplication in the teleost fish Tetraodon nigroviridis reveals the early vertebrate proto-karyotype.</title>
        <authorList>
            <person name="Jaillon O."/>
            <person name="Aury J.-M."/>
            <person name="Brunet F."/>
            <person name="Petit J.-L."/>
            <person name="Stange-Thomann N."/>
            <person name="Mauceli E."/>
            <person name="Bouneau L."/>
            <person name="Fischer C."/>
            <person name="Ozouf-Costaz C."/>
            <person name="Bernot A."/>
            <person name="Nicaud S."/>
            <person name="Jaffe D."/>
            <person name="Fisher S."/>
            <person name="Lutfalla G."/>
            <person name="Dossat C."/>
            <person name="Segurens B."/>
            <person name="Dasilva C."/>
            <person name="Salanoubat M."/>
            <person name="Levy M."/>
            <person name="Boudet N."/>
            <person name="Castellano S."/>
            <person name="Anthouard V."/>
            <person name="Jubin C."/>
            <person name="Castelli V."/>
            <person name="Katinka M."/>
            <person name="Vacherie B."/>
            <person name="Biemont C."/>
            <person name="Skalli Z."/>
            <person name="Cattolico L."/>
            <person name="Poulain J."/>
            <person name="De Berardinis V."/>
            <person name="Cruaud C."/>
            <person name="Duprat S."/>
            <person name="Brottier P."/>
            <person name="Coutanceau J.-P."/>
            <person name="Gouzy J."/>
            <person name="Parra G."/>
            <person name="Lardier G."/>
            <person name="Chapple C."/>
            <person name="McKernan K.J."/>
            <person name="McEwan P."/>
            <person name="Bosak S."/>
            <person name="Kellis M."/>
            <person name="Volff J.-N."/>
            <person name="Guigo R."/>
            <person name="Zody M.C."/>
            <person name="Mesirov J."/>
            <person name="Lindblad-Toh K."/>
            <person name="Birren B."/>
            <person name="Nusbaum C."/>
            <person name="Kahn D."/>
            <person name="Robinson-Rechavi M."/>
            <person name="Laudet V."/>
            <person name="Schachter V."/>
            <person name="Quetier F."/>
            <person name="Saurin W."/>
            <person name="Scarpelli C."/>
            <person name="Wincker P."/>
            <person name="Lander E.S."/>
            <person name="Weissenbach J."/>
            <person name="Roest Crollius H."/>
        </authorList>
    </citation>
    <scope>NUCLEOTIDE SEQUENCE [LARGE SCALE GENOMIC DNA]</scope>
</reference>
<dbReference type="EMBL" id="CAAE01006199">
    <property type="protein sequence ID" value="CAF89030.1"/>
    <property type="molecule type" value="Genomic_DNA"/>
</dbReference>
<gene>
    <name evidence="10" type="ORF">GSTENG00002752001</name>
</gene>
<feature type="non-terminal residue" evidence="10">
    <location>
        <position position="266"/>
    </location>
</feature>
<dbReference type="GO" id="GO:0005886">
    <property type="term" value="C:plasma membrane"/>
    <property type="evidence" value="ECO:0007669"/>
    <property type="project" value="TreeGrafter"/>
</dbReference>
<reference evidence="10" key="2">
    <citation type="submission" date="2004-02" db="EMBL/GenBank/DDBJ databases">
        <authorList>
            <consortium name="Genoscope"/>
            <consortium name="Whitehead Institute Centre for Genome Research"/>
        </authorList>
    </citation>
    <scope>NUCLEOTIDE SEQUENCE</scope>
</reference>
<dbReference type="Pfam" id="PF00654">
    <property type="entry name" value="Voltage_CLC"/>
    <property type="match status" value="1"/>
</dbReference>
<feature type="non-terminal residue" evidence="10">
    <location>
        <position position="1"/>
    </location>
</feature>
<name>Q4TDK2_TETNG</name>
<keyword evidence="2" id="KW-0813">Transport</keyword>
<keyword evidence="3" id="KW-0812">Transmembrane</keyword>
<dbReference type="SUPFAM" id="SSF81340">
    <property type="entry name" value="Clc chloride channel"/>
    <property type="match status" value="1"/>
</dbReference>
<dbReference type="GO" id="GO:0005794">
    <property type="term" value="C:Golgi apparatus"/>
    <property type="evidence" value="ECO:0007669"/>
    <property type="project" value="TreeGrafter"/>
</dbReference>
<evidence type="ECO:0000256" key="7">
    <source>
        <dbReference type="ARBA" id="ARBA00023136"/>
    </source>
</evidence>
<feature type="region of interest" description="Disordered" evidence="9">
    <location>
        <begin position="88"/>
        <end position="132"/>
    </location>
</feature>
<dbReference type="InterPro" id="IPR014743">
    <property type="entry name" value="Cl-channel_core"/>
</dbReference>
<evidence type="ECO:0000256" key="1">
    <source>
        <dbReference type="ARBA" id="ARBA00004141"/>
    </source>
</evidence>
<keyword evidence="8" id="KW-0868">Chloride</keyword>
<dbReference type="PANTHER" id="PTHR45711:SF7">
    <property type="entry name" value="H(+)_CL(-) EXCHANGE TRANSPORTER 5"/>
    <property type="match status" value="1"/>
</dbReference>
<feature type="compositionally biased region" description="Gly residues" evidence="9">
    <location>
        <begin position="1"/>
        <end position="11"/>
    </location>
</feature>
<evidence type="ECO:0000256" key="6">
    <source>
        <dbReference type="ARBA" id="ARBA00023122"/>
    </source>
</evidence>
<protein>
    <submittedName>
        <fullName evidence="10">(spotted green pufferfish) hypothetical protein</fullName>
    </submittedName>
</protein>
<dbReference type="GO" id="GO:0005247">
    <property type="term" value="F:voltage-gated chloride channel activity"/>
    <property type="evidence" value="ECO:0007669"/>
    <property type="project" value="TreeGrafter"/>
</dbReference>
<dbReference type="PANTHER" id="PTHR45711">
    <property type="entry name" value="CHLORIDE CHANNEL PROTEIN"/>
    <property type="match status" value="1"/>
</dbReference>
<evidence type="ECO:0000256" key="2">
    <source>
        <dbReference type="ARBA" id="ARBA00022448"/>
    </source>
</evidence>
<dbReference type="GO" id="GO:0008021">
    <property type="term" value="C:synaptic vesicle"/>
    <property type="evidence" value="ECO:0007669"/>
    <property type="project" value="TreeGrafter"/>
</dbReference>
<evidence type="ECO:0000256" key="5">
    <source>
        <dbReference type="ARBA" id="ARBA00023065"/>
    </source>
</evidence>
<feature type="compositionally biased region" description="Gly residues" evidence="9">
    <location>
        <begin position="117"/>
        <end position="129"/>
    </location>
</feature>
<dbReference type="KEGG" id="tng:GSTEN00002752G001"/>
<comment type="subcellular location">
    <subcellularLocation>
        <location evidence="1">Membrane</location>
        <topology evidence="1">Multi-pass membrane protein</topology>
    </subcellularLocation>
</comment>
<keyword evidence="6" id="KW-0129">CBS domain</keyword>
<evidence type="ECO:0000256" key="3">
    <source>
        <dbReference type="ARBA" id="ARBA00022692"/>
    </source>
</evidence>
<proteinExistence type="predicted"/>
<comment type="caution">
    <text evidence="10">The sequence shown here is derived from an EMBL/GenBank/DDBJ whole genome shotgun (WGS) entry which is preliminary data.</text>
</comment>
<evidence type="ECO:0000256" key="9">
    <source>
        <dbReference type="SAM" id="MobiDB-lite"/>
    </source>
</evidence>
<organism evidence="10">
    <name type="scientific">Tetraodon nigroviridis</name>
    <name type="common">Spotted green pufferfish</name>
    <name type="synonym">Chelonodon nigroviridis</name>
    <dbReference type="NCBI Taxonomy" id="99883"/>
    <lineage>
        <taxon>Eukaryota</taxon>
        <taxon>Metazoa</taxon>
        <taxon>Chordata</taxon>
        <taxon>Craniata</taxon>
        <taxon>Vertebrata</taxon>
        <taxon>Euteleostomi</taxon>
        <taxon>Actinopterygii</taxon>
        <taxon>Neopterygii</taxon>
        <taxon>Teleostei</taxon>
        <taxon>Neoteleostei</taxon>
        <taxon>Acanthomorphata</taxon>
        <taxon>Eupercaria</taxon>
        <taxon>Tetraodontiformes</taxon>
        <taxon>Tetradontoidea</taxon>
        <taxon>Tetraodontidae</taxon>
        <taxon>Tetraodon</taxon>
    </lineage>
</organism>
<dbReference type="GO" id="GO:0005769">
    <property type="term" value="C:early endosome"/>
    <property type="evidence" value="ECO:0007669"/>
    <property type="project" value="TreeGrafter"/>
</dbReference>
<keyword evidence="5" id="KW-0406">Ion transport</keyword>
<dbReference type="AlphaFoldDB" id="Q4TDK2"/>
<feature type="region of interest" description="Disordered" evidence="9">
    <location>
        <begin position="1"/>
        <end position="30"/>
    </location>
</feature>
<accession>Q4TDK2</accession>
<evidence type="ECO:0000256" key="4">
    <source>
        <dbReference type="ARBA" id="ARBA00022989"/>
    </source>
</evidence>
<keyword evidence="7" id="KW-0472">Membrane</keyword>
<dbReference type="PRINTS" id="PR00762">
    <property type="entry name" value="CLCHANNEL"/>
</dbReference>
<evidence type="ECO:0000313" key="10">
    <source>
        <dbReference type="EMBL" id="CAF89030.1"/>
    </source>
</evidence>